<dbReference type="EMBL" id="LVWG01000030">
    <property type="protein sequence ID" value="KZK74242.1"/>
    <property type="molecule type" value="Genomic_DNA"/>
</dbReference>
<dbReference type="PANTHER" id="PTHR11365:SF23">
    <property type="entry name" value="HYPOTHETICAL 5-OXOPROLINASE (EUROFUNG)-RELATED"/>
    <property type="match status" value="1"/>
</dbReference>
<dbReference type="GO" id="GO:0017168">
    <property type="term" value="F:5-oxoprolinase (ATP-hydrolyzing) activity"/>
    <property type="evidence" value="ECO:0007669"/>
    <property type="project" value="TreeGrafter"/>
</dbReference>
<dbReference type="Pfam" id="PF19278">
    <property type="entry name" value="Hydant_A_C"/>
    <property type="match status" value="1"/>
</dbReference>
<dbReference type="InterPro" id="IPR008040">
    <property type="entry name" value="Hydant_A_N"/>
</dbReference>
<evidence type="ECO:0000259" key="6">
    <source>
        <dbReference type="Pfam" id="PF19278"/>
    </source>
</evidence>
<dbReference type="PANTHER" id="PTHR11365">
    <property type="entry name" value="5-OXOPROLINASE RELATED"/>
    <property type="match status" value="1"/>
</dbReference>
<dbReference type="Pfam" id="PF02538">
    <property type="entry name" value="Hydantoinase_B"/>
    <property type="match status" value="1"/>
</dbReference>
<evidence type="ECO:0000259" key="5">
    <source>
        <dbReference type="Pfam" id="PF05378"/>
    </source>
</evidence>
<organism evidence="7 8">
    <name type="scientific">Pelodictyon luteolum</name>
    <dbReference type="NCBI Taxonomy" id="1100"/>
    <lineage>
        <taxon>Bacteria</taxon>
        <taxon>Pseudomonadati</taxon>
        <taxon>Chlorobiota</taxon>
        <taxon>Chlorobiia</taxon>
        <taxon>Chlorobiales</taxon>
        <taxon>Chlorobiaceae</taxon>
        <taxon>Chlorobium/Pelodictyon group</taxon>
        <taxon>Pelodictyon</taxon>
    </lineage>
</organism>
<feature type="domain" description="Hydantoinase A/oxoprolinase" evidence="3">
    <location>
        <begin position="207"/>
        <end position="494"/>
    </location>
</feature>
<reference evidence="7 8" key="1">
    <citation type="submission" date="2016-03" db="EMBL/GenBank/DDBJ databases">
        <title>Speciation and ecological success in dimly lit waters: horizontal gene transfer in a green sulfur bacteria bloom unveiled by metagenomic assembly.</title>
        <authorList>
            <person name="Llorens-Mares T."/>
            <person name="Liu Z."/>
            <person name="Allen L.Z."/>
            <person name="Rusch D.B."/>
            <person name="Craig M.T."/>
            <person name="Dupont C.L."/>
            <person name="Bryant D.A."/>
            <person name="Casamayor E.O."/>
        </authorList>
    </citation>
    <scope>NUCLEOTIDE SEQUENCE [LARGE SCALE GENOMIC DNA]</scope>
    <source>
        <strain evidence="7">CIII</strain>
    </source>
</reference>
<evidence type="ECO:0000313" key="7">
    <source>
        <dbReference type="EMBL" id="KZK74242.1"/>
    </source>
</evidence>
<accession>A0A165LNR2</accession>
<dbReference type="InterPro" id="IPR045079">
    <property type="entry name" value="Oxoprolinase-like"/>
</dbReference>
<evidence type="ECO:0000259" key="3">
    <source>
        <dbReference type="Pfam" id="PF01968"/>
    </source>
</evidence>
<protein>
    <submittedName>
        <fullName evidence="7">5-oxoprolinase</fullName>
    </submittedName>
</protein>
<evidence type="ECO:0000259" key="4">
    <source>
        <dbReference type="Pfam" id="PF02538"/>
    </source>
</evidence>
<gene>
    <name evidence="7" type="ORF">A3K90_04830</name>
</gene>
<feature type="region of interest" description="Disordered" evidence="2">
    <location>
        <begin position="602"/>
        <end position="622"/>
    </location>
</feature>
<dbReference type="InterPro" id="IPR003692">
    <property type="entry name" value="Hydantoinase_B"/>
</dbReference>
<feature type="domain" description="Hydantoinase/oxoprolinase N-terminal" evidence="5">
    <location>
        <begin position="9"/>
        <end position="184"/>
    </location>
</feature>
<feature type="domain" description="Hydantoinase B/oxoprolinase" evidence="4">
    <location>
        <begin position="708"/>
        <end position="1227"/>
    </location>
</feature>
<proteinExistence type="inferred from homology"/>
<dbReference type="AlphaFoldDB" id="A0A165LNR2"/>
<sequence>MSRTARWNFAVDRGGTFTDVIGIDPEGSLHSIKLLSESGRWPDAGIAGIRSLMGIEDSRPLSSAGIERIRIGTTVATNALLERKGAPAAFAVTAGFEDLLEIGNATRPDLFALSIEKQPPLHQAVRGIDEAIGPDGTIRRPLDSEAALASLLELRDLGFRSLAIVLKHAWKNPRHEKIMHELARDGAGFTHVVTSHEIMPQINMLKRGQSAMIEAYLSPALFSYVLSLRSLAGDVPIEFMQSSGGLRDADRLRAIDTILSGPAGGLLGYAGEAGRLGFTEAIGFDMGGTSTDVSRYAGSLEHRFETTIDNVPFHTEMLDIQTVAAGGGSVLWFDGQRLRVGPQSAGSNPGPACYGLGGPLTLTDANLILGRIIPASIPATFGPSGDGRLDAGAAHHLFSELARKVTDATNTQYDSSSLAAGFLEVANAIMCRAMKGISVSRGYDIRTHALIGFGGAAAQHACDVADILSIPTIAIPRHASVLSAWGIAMAEKTERAIEPVMMPLTGTLLAALELKADALSTKLLDIIGADAAAARTAIFLDIRPRGTDSWLSVPASLSSPHKAVAGINTILERFTAFYHTRYGFMPSVRSLEVVSMRVEVGTGNPRSGTAPGASASPDRALPEDAISSKTPLWTEDGWVDAPCCRLEALMPGTRISGPAMVVDSQLTLFVKKGYEALFDHAGSILMQRVSPFGAVHEACHDSPVLKPDPVLLEVFHNLFMNIPEQMGSSLENTAYSVNMKERRDFSCALFDAEGRLVSNAPHIPVHLGAMEEAVRCLIEDNAGELEPGDVLLANNPHRGGSHLPDMTVVTPVFSLSTHPSFYLANRGHHADIGGTTPGSMPPFSRSIEEEGVVISSFHLVRRGRFRKKELLELLSSGPWPARNLPERISDLEAQVAANNRGLEELNAVIQRYGLDRVSQYMHFIRLNARHAIHALFRKIAAETGSYRASCSDTMDNGAVIRVRVSITSPPDKDPRAVFDFTGSAQEDPGNMNAPPAVTRAAVLYLLRVLAAGDIPLNSGCLEPVDIIIPDGSILSPSPKAAVAIGNVETSQRIVDVLLGAFGSAAASQGTMNNLLFGPPDGSGSQYYETIPGGSGATASREGASAVQVHMTNTRITDSEILEERYPGVEIERFAIRRGSGGNGRNRGGDGVVRRVSFHMPMQLSVISERRDRAPFGLEGGGSGACGLNLIILQDGTAIPAGGRIERIMQPGEGVEIATPGGGGYGNPSS</sequence>
<comment type="similarity">
    <text evidence="1">Belongs to the oxoprolinase family.</text>
</comment>
<dbReference type="GO" id="GO:0005829">
    <property type="term" value="C:cytosol"/>
    <property type="evidence" value="ECO:0007669"/>
    <property type="project" value="TreeGrafter"/>
</dbReference>
<comment type="caution">
    <text evidence="7">The sequence shown here is derived from an EMBL/GenBank/DDBJ whole genome shotgun (WGS) entry which is preliminary data.</text>
</comment>
<dbReference type="Proteomes" id="UP000076481">
    <property type="component" value="Unassembled WGS sequence"/>
</dbReference>
<name>A0A165LNR2_PELLU</name>
<dbReference type="RefSeq" id="WP_303681592.1">
    <property type="nucleotide sequence ID" value="NZ_LVWG01000030.1"/>
</dbReference>
<dbReference type="Pfam" id="PF05378">
    <property type="entry name" value="Hydant_A_N"/>
    <property type="match status" value="1"/>
</dbReference>
<evidence type="ECO:0000256" key="1">
    <source>
        <dbReference type="ARBA" id="ARBA00010403"/>
    </source>
</evidence>
<evidence type="ECO:0000256" key="2">
    <source>
        <dbReference type="SAM" id="MobiDB-lite"/>
    </source>
</evidence>
<feature type="domain" description="Acetophenone carboxylase-like C-terminal" evidence="6">
    <location>
        <begin position="565"/>
        <end position="680"/>
    </location>
</feature>
<dbReference type="GO" id="GO:0006749">
    <property type="term" value="P:glutathione metabolic process"/>
    <property type="evidence" value="ECO:0007669"/>
    <property type="project" value="TreeGrafter"/>
</dbReference>
<evidence type="ECO:0000313" key="8">
    <source>
        <dbReference type="Proteomes" id="UP000076481"/>
    </source>
</evidence>
<dbReference type="InterPro" id="IPR049517">
    <property type="entry name" value="ACX-like_C"/>
</dbReference>
<dbReference type="InterPro" id="IPR002821">
    <property type="entry name" value="Hydantoinase_A"/>
</dbReference>
<dbReference type="Pfam" id="PF01968">
    <property type="entry name" value="Hydantoinase_A"/>
    <property type="match status" value="1"/>
</dbReference>